<reference evidence="1 2" key="1">
    <citation type="journal article" date="2014" name="Agronomy (Basel)">
        <title>A Draft Genome Sequence for Ensete ventricosum, the Drought-Tolerant Tree Against Hunger.</title>
        <authorList>
            <person name="Harrison J."/>
            <person name="Moore K.A."/>
            <person name="Paszkiewicz K."/>
            <person name="Jones T."/>
            <person name="Grant M."/>
            <person name="Ambacheew D."/>
            <person name="Muzemil S."/>
            <person name="Studholme D.J."/>
        </authorList>
    </citation>
    <scope>NUCLEOTIDE SEQUENCE [LARGE SCALE GENOMIC DNA]</scope>
</reference>
<dbReference type="EMBL" id="AMZH03010223">
    <property type="protein sequence ID" value="RRT55145.1"/>
    <property type="molecule type" value="Genomic_DNA"/>
</dbReference>
<protein>
    <submittedName>
        <fullName evidence="1">Uncharacterized protein</fullName>
    </submittedName>
</protein>
<accession>A0A426YTW5</accession>
<evidence type="ECO:0000313" key="1">
    <source>
        <dbReference type="EMBL" id="RRT55145.1"/>
    </source>
</evidence>
<dbReference type="AlphaFoldDB" id="A0A426YTW5"/>
<dbReference type="Proteomes" id="UP000287651">
    <property type="component" value="Unassembled WGS sequence"/>
</dbReference>
<comment type="caution">
    <text evidence="1">The sequence shown here is derived from an EMBL/GenBank/DDBJ whole genome shotgun (WGS) entry which is preliminary data.</text>
</comment>
<sequence>MLAMAAAKGIARDCSYDAIVEEATVARLWRLRKRMAVEAKTGAVGVEGNIGVVDARTMGKGQL</sequence>
<proteinExistence type="predicted"/>
<name>A0A426YTW5_ENSVE</name>
<evidence type="ECO:0000313" key="2">
    <source>
        <dbReference type="Proteomes" id="UP000287651"/>
    </source>
</evidence>
<organism evidence="1 2">
    <name type="scientific">Ensete ventricosum</name>
    <name type="common">Abyssinian banana</name>
    <name type="synonym">Musa ensete</name>
    <dbReference type="NCBI Taxonomy" id="4639"/>
    <lineage>
        <taxon>Eukaryota</taxon>
        <taxon>Viridiplantae</taxon>
        <taxon>Streptophyta</taxon>
        <taxon>Embryophyta</taxon>
        <taxon>Tracheophyta</taxon>
        <taxon>Spermatophyta</taxon>
        <taxon>Magnoliopsida</taxon>
        <taxon>Liliopsida</taxon>
        <taxon>Zingiberales</taxon>
        <taxon>Musaceae</taxon>
        <taxon>Ensete</taxon>
    </lineage>
</organism>
<gene>
    <name evidence="1" type="ORF">B296_00010866</name>
</gene>